<gene>
    <name evidence="17" type="ORF">E0F98_10785</name>
</gene>
<evidence type="ECO:0000259" key="15">
    <source>
        <dbReference type="PROSITE" id="PS50112"/>
    </source>
</evidence>
<evidence type="ECO:0000256" key="7">
    <source>
        <dbReference type="ARBA" id="ARBA00022840"/>
    </source>
</evidence>
<dbReference type="SUPFAM" id="SSF47384">
    <property type="entry name" value="Homodimeric domain of signal transducing histidine kinase"/>
    <property type="match status" value="1"/>
</dbReference>
<evidence type="ECO:0000256" key="4">
    <source>
        <dbReference type="ARBA" id="ARBA00022679"/>
    </source>
</evidence>
<feature type="modified residue" description="4-aspartylphosphate" evidence="11">
    <location>
        <position position="1283"/>
    </location>
</feature>
<dbReference type="CDD" id="cd00082">
    <property type="entry name" value="HisKA"/>
    <property type="match status" value="1"/>
</dbReference>
<dbReference type="CDD" id="cd17546">
    <property type="entry name" value="REC_hyHK_CKI1_RcsC-like"/>
    <property type="match status" value="1"/>
</dbReference>
<keyword evidence="3 11" id="KW-0597">Phosphoprotein</keyword>
<accession>A0A4R5D052</accession>
<feature type="domain" description="Histidine kinase" evidence="13">
    <location>
        <begin position="978"/>
        <end position="1199"/>
    </location>
</feature>
<dbReference type="Pfam" id="PF00072">
    <property type="entry name" value="Response_reg"/>
    <property type="match status" value="1"/>
</dbReference>
<sequence>MLLNNGIQIDYYSSLNSFVYYASYLGTTSNQLLDRISFNQNLFSSIIPFIYFFIFLLIFRFHRIKYNLSSKFIESYASKKSRNKECQLYFLFIGAIMLILEITFEIFKVRPKSLFINNIVIATVLIAIHFLSKKSSFVFKHLELIFRFVYLSTFIYVTRNLVFSPSDGIPIITFLLFIFFSYNVLKPVKIYWLFIATAFIFLTSLILFQLVPRQSILLVFNYSLIVVGINYVRHVSSIDINDKFHFYNQIIHKGNSLVMAINKNQEIVFCSENIESVLGYSVDEVMGLGYLKFTDELQTVPEELKWNLQNNNTFTRKVHCKNGEEKIIRWNNKKYSDNLIIGIGQDITNEIQIHNQYKNLIETAADLIYEIDFDGKLKFANTFLLKTLGYNESEIQDKHYSFFIRKDYIDKIIPFYKNFKEIAFEFPLVEIPILKKNRETIWISQKLTINRNDSGKIVSYSAIGRDITYLKNIEKEESERQLKNLKYNATLKGFTVKSYSNNEGLESKLKSILEITTRTIGVDRASYWDYFENKLHCVQQYDLTNNEFTNNQELLKSSFPKYFSAVENKNQIVASNVHNNEITKELGAIYINANRIVSLLDTPVFINGSLKGIICLEATAEGKQWDSEDINFSRSISDIIAIAFESEMRMEIEKKLQYKSELLSAMTLCTEKFLSSKDINAIFSDVLIIMGKTTKSKRVYYYENNPDTELISQKYRWIFGNETLTAINPNLQNISYDYFEELLHPLLNNEIYIAKVGEIENDSLKNKLVNLEVKSLILFPVFVKNKFHGFLGFDDSTEQRNWSEDEINILQTLARNIATTIERLINETAIYDSEEKFRFLANNIPGTVYLAKYDAAATKIYINDEIEKLTGYSKSDFLSNKLRFIDLIVPEDRDEIVRDQFKTIENGKPLHSIYKIIRKNNEIAWVEEFAEAIFKDGSIAYIEGIYIDITEKKQAENALKDLEYAEAANKAKSEFLANMSHEIRTPLNGIIGFTDLLMKTKLEETQEKHMITVNQSAHSLLGIINDILDFSKIEAGKLDLLIEKQPIRDILNQIIDLIHFESNQKKLQLDLIIAPEIPTYLWVDSIRLKQILINLLANAVKFTEKGFVKLEVSMISTTHCTSGIRFAVIDSGIGILKENQTKIFKAFSQEDNSTTKKFGGTGLGLTISDKLLALMDSQLKLNTEIGIGSTFYFDLELKTTNEPEEETILLNSNAIVIEDVALNTADYSKAVKIMIVEDNKINMLLLKTIIKNILPKAVFYEIVNGLEAVNQFEYIYPDLIFMDIQMPLMNGYEATKAIRKLHLGASMPIIAITAGTGIEILDKCIAAGMNDYISKPIVKTVIEDALIKWAIS</sequence>
<dbReference type="Pfam" id="PF08447">
    <property type="entry name" value="PAS_3"/>
    <property type="match status" value="1"/>
</dbReference>
<dbReference type="EMBL" id="SMFO01000007">
    <property type="protein sequence ID" value="TDE03553.1"/>
    <property type="molecule type" value="Genomic_DNA"/>
</dbReference>
<keyword evidence="7" id="KW-0067">ATP-binding</keyword>
<dbReference type="PROSITE" id="PS50109">
    <property type="entry name" value="HIS_KIN"/>
    <property type="match status" value="1"/>
</dbReference>
<dbReference type="InterPro" id="IPR035965">
    <property type="entry name" value="PAS-like_dom_sf"/>
</dbReference>
<dbReference type="InterPro" id="IPR003018">
    <property type="entry name" value="GAF"/>
</dbReference>
<dbReference type="Pfam" id="PF00989">
    <property type="entry name" value="PAS"/>
    <property type="match status" value="1"/>
</dbReference>
<dbReference type="Gene3D" id="3.40.50.2300">
    <property type="match status" value="1"/>
</dbReference>
<dbReference type="InterPro" id="IPR036097">
    <property type="entry name" value="HisK_dim/P_sf"/>
</dbReference>
<dbReference type="Pfam" id="PF02518">
    <property type="entry name" value="HATPase_c"/>
    <property type="match status" value="1"/>
</dbReference>
<evidence type="ECO:0000256" key="9">
    <source>
        <dbReference type="ARBA" id="ARBA00064003"/>
    </source>
</evidence>
<comment type="catalytic activity">
    <reaction evidence="1">
        <text>ATP + protein L-histidine = ADP + protein N-phospho-L-histidine.</text>
        <dbReference type="EC" id="2.7.13.3"/>
    </reaction>
</comment>
<reference evidence="17 18" key="1">
    <citation type="submission" date="2019-03" db="EMBL/GenBank/DDBJ databases">
        <title>Flavobacterium TSA-D2 sp. nov., isolated from arctic soil.</title>
        <authorList>
            <person name="Chaudhary D.K."/>
        </authorList>
    </citation>
    <scope>NUCLEOTIDE SEQUENCE [LARGE SCALE GENOMIC DNA]</scope>
    <source>
        <strain evidence="17 18">TSA-D2</strain>
    </source>
</reference>
<evidence type="ECO:0000259" key="16">
    <source>
        <dbReference type="PROSITE" id="PS50113"/>
    </source>
</evidence>
<dbReference type="CDD" id="cd16922">
    <property type="entry name" value="HATPase_EvgS-ArcB-TorS-like"/>
    <property type="match status" value="1"/>
</dbReference>
<comment type="caution">
    <text evidence="17">The sequence shown here is derived from an EMBL/GenBank/DDBJ whole genome shotgun (WGS) entry which is preliminary data.</text>
</comment>
<feature type="domain" description="PAS" evidence="15">
    <location>
        <begin position="353"/>
        <end position="398"/>
    </location>
</feature>
<evidence type="ECO:0000256" key="12">
    <source>
        <dbReference type="SAM" id="Phobius"/>
    </source>
</evidence>
<dbReference type="SMART" id="SM00448">
    <property type="entry name" value="REC"/>
    <property type="match status" value="1"/>
</dbReference>
<dbReference type="Pfam" id="PF13426">
    <property type="entry name" value="PAS_9"/>
    <property type="match status" value="1"/>
</dbReference>
<dbReference type="FunFam" id="1.10.287.130:FF:000002">
    <property type="entry name" value="Two-component osmosensing histidine kinase"/>
    <property type="match status" value="1"/>
</dbReference>
<feature type="domain" description="PAS" evidence="15">
    <location>
        <begin position="243"/>
        <end position="287"/>
    </location>
</feature>
<dbReference type="PANTHER" id="PTHR45339:SF1">
    <property type="entry name" value="HYBRID SIGNAL TRANSDUCTION HISTIDINE KINASE J"/>
    <property type="match status" value="1"/>
</dbReference>
<dbReference type="Gene3D" id="3.30.565.10">
    <property type="entry name" value="Histidine kinase-like ATPase, C-terminal domain"/>
    <property type="match status" value="1"/>
</dbReference>
<feature type="domain" description="PAC" evidence="16">
    <location>
        <begin position="427"/>
        <end position="479"/>
    </location>
</feature>
<evidence type="ECO:0000256" key="10">
    <source>
        <dbReference type="ARBA" id="ARBA00068150"/>
    </source>
</evidence>
<dbReference type="InterPro" id="IPR001610">
    <property type="entry name" value="PAC"/>
</dbReference>
<feature type="domain" description="Response regulatory" evidence="14">
    <location>
        <begin position="1232"/>
        <end position="1350"/>
    </location>
</feature>
<keyword evidence="12" id="KW-1133">Transmembrane helix</keyword>
<feature type="transmembrane region" description="Helical" evidence="12">
    <location>
        <begin position="113"/>
        <end position="132"/>
    </location>
</feature>
<dbReference type="SUPFAM" id="SSF55874">
    <property type="entry name" value="ATPase domain of HSP90 chaperone/DNA topoisomerase II/histidine kinase"/>
    <property type="match status" value="1"/>
</dbReference>
<dbReference type="CDD" id="cd00130">
    <property type="entry name" value="PAS"/>
    <property type="match status" value="3"/>
</dbReference>
<feature type="transmembrane region" description="Helical" evidence="12">
    <location>
        <begin position="88"/>
        <end position="107"/>
    </location>
</feature>
<evidence type="ECO:0000256" key="6">
    <source>
        <dbReference type="ARBA" id="ARBA00022777"/>
    </source>
</evidence>
<dbReference type="InterPro" id="IPR000014">
    <property type="entry name" value="PAS"/>
</dbReference>
<dbReference type="InterPro" id="IPR003594">
    <property type="entry name" value="HATPase_dom"/>
</dbReference>
<evidence type="ECO:0000259" key="13">
    <source>
        <dbReference type="PROSITE" id="PS50109"/>
    </source>
</evidence>
<feature type="domain" description="PAC" evidence="16">
    <location>
        <begin position="910"/>
        <end position="961"/>
    </location>
</feature>
<keyword evidence="4" id="KW-0808">Transferase</keyword>
<evidence type="ECO:0000256" key="2">
    <source>
        <dbReference type="ARBA" id="ARBA00012438"/>
    </source>
</evidence>
<dbReference type="PROSITE" id="PS50113">
    <property type="entry name" value="PAC"/>
    <property type="match status" value="2"/>
</dbReference>
<dbReference type="PRINTS" id="PR00344">
    <property type="entry name" value="BCTRLSENSOR"/>
</dbReference>
<organism evidence="17 18">
    <name type="scientific">Flavobacterium hiemivividum</name>
    <dbReference type="NCBI Taxonomy" id="2541734"/>
    <lineage>
        <taxon>Bacteria</taxon>
        <taxon>Pseudomonadati</taxon>
        <taxon>Bacteroidota</taxon>
        <taxon>Flavobacteriia</taxon>
        <taxon>Flavobacteriales</taxon>
        <taxon>Flavobacteriaceae</taxon>
        <taxon>Flavobacterium</taxon>
    </lineage>
</organism>
<evidence type="ECO:0000256" key="3">
    <source>
        <dbReference type="ARBA" id="ARBA00022553"/>
    </source>
</evidence>
<dbReference type="PROSITE" id="PS50110">
    <property type="entry name" value="RESPONSE_REGULATORY"/>
    <property type="match status" value="1"/>
</dbReference>
<dbReference type="GO" id="GO:0005524">
    <property type="term" value="F:ATP binding"/>
    <property type="evidence" value="ECO:0007669"/>
    <property type="project" value="UniProtKB-KW"/>
</dbReference>
<dbReference type="FunFam" id="3.30.565.10:FF:000010">
    <property type="entry name" value="Sensor histidine kinase RcsC"/>
    <property type="match status" value="1"/>
</dbReference>
<dbReference type="SMART" id="SM00065">
    <property type="entry name" value="GAF"/>
    <property type="match status" value="2"/>
</dbReference>
<dbReference type="Proteomes" id="UP000294597">
    <property type="component" value="Unassembled WGS sequence"/>
</dbReference>
<evidence type="ECO:0000259" key="14">
    <source>
        <dbReference type="PROSITE" id="PS50110"/>
    </source>
</evidence>
<evidence type="ECO:0000256" key="11">
    <source>
        <dbReference type="PROSITE-ProRule" id="PRU00169"/>
    </source>
</evidence>
<dbReference type="InterPro" id="IPR013767">
    <property type="entry name" value="PAS_fold"/>
</dbReference>
<keyword evidence="12" id="KW-0812">Transmembrane</keyword>
<dbReference type="InterPro" id="IPR005467">
    <property type="entry name" value="His_kinase_dom"/>
</dbReference>
<dbReference type="Gene3D" id="3.30.450.40">
    <property type="match status" value="2"/>
</dbReference>
<keyword evidence="5" id="KW-0547">Nucleotide-binding</keyword>
<dbReference type="GO" id="GO:0000155">
    <property type="term" value="F:phosphorelay sensor kinase activity"/>
    <property type="evidence" value="ECO:0007669"/>
    <property type="project" value="InterPro"/>
</dbReference>
<keyword evidence="12" id="KW-0472">Membrane</keyword>
<feature type="transmembrane region" description="Helical" evidence="12">
    <location>
        <begin position="190"/>
        <end position="211"/>
    </location>
</feature>
<dbReference type="SMART" id="SM00091">
    <property type="entry name" value="PAS"/>
    <property type="match status" value="3"/>
</dbReference>
<dbReference type="Pfam" id="PF01590">
    <property type="entry name" value="GAF"/>
    <property type="match status" value="2"/>
</dbReference>
<feature type="transmembrane region" description="Helical" evidence="12">
    <location>
        <begin position="168"/>
        <end position="185"/>
    </location>
</feature>
<comment type="subunit">
    <text evidence="9">At low DSF concentrations, interacts with RpfF.</text>
</comment>
<dbReference type="InterPro" id="IPR036890">
    <property type="entry name" value="HATPase_C_sf"/>
</dbReference>
<dbReference type="EC" id="2.7.13.3" evidence="2"/>
<dbReference type="SUPFAM" id="SSF55785">
    <property type="entry name" value="PYP-like sensor domain (PAS domain)"/>
    <property type="match status" value="3"/>
</dbReference>
<dbReference type="InterPro" id="IPR029016">
    <property type="entry name" value="GAF-like_dom_sf"/>
</dbReference>
<evidence type="ECO:0000256" key="1">
    <source>
        <dbReference type="ARBA" id="ARBA00000085"/>
    </source>
</evidence>
<dbReference type="Gene3D" id="1.10.287.130">
    <property type="match status" value="1"/>
</dbReference>
<dbReference type="Pfam" id="PF00512">
    <property type="entry name" value="HisKA"/>
    <property type="match status" value="1"/>
</dbReference>
<feature type="transmembrane region" description="Helical" evidence="12">
    <location>
        <begin position="42"/>
        <end position="61"/>
    </location>
</feature>
<dbReference type="InterPro" id="IPR011006">
    <property type="entry name" value="CheY-like_superfamily"/>
</dbReference>
<dbReference type="InterPro" id="IPR000700">
    <property type="entry name" value="PAS-assoc_C"/>
</dbReference>
<dbReference type="InterPro" id="IPR004358">
    <property type="entry name" value="Sig_transdc_His_kin-like_C"/>
</dbReference>
<keyword evidence="18" id="KW-1185">Reference proteome</keyword>
<dbReference type="PROSITE" id="PS50112">
    <property type="entry name" value="PAS"/>
    <property type="match status" value="3"/>
</dbReference>
<dbReference type="SMART" id="SM00388">
    <property type="entry name" value="HisKA"/>
    <property type="match status" value="1"/>
</dbReference>
<name>A0A4R5D052_9FLAO</name>
<proteinExistence type="predicted"/>
<evidence type="ECO:0000313" key="18">
    <source>
        <dbReference type="Proteomes" id="UP000294597"/>
    </source>
</evidence>
<keyword evidence="8" id="KW-0902">Two-component regulatory system</keyword>
<evidence type="ECO:0000256" key="8">
    <source>
        <dbReference type="ARBA" id="ARBA00023012"/>
    </source>
</evidence>
<dbReference type="InterPro" id="IPR003661">
    <property type="entry name" value="HisK_dim/P_dom"/>
</dbReference>
<dbReference type="SMART" id="SM00086">
    <property type="entry name" value="PAC"/>
    <property type="match status" value="3"/>
</dbReference>
<dbReference type="GO" id="GO:0006355">
    <property type="term" value="P:regulation of DNA-templated transcription"/>
    <property type="evidence" value="ECO:0007669"/>
    <property type="project" value="InterPro"/>
</dbReference>
<dbReference type="NCBIfam" id="TIGR00229">
    <property type="entry name" value="sensory_box"/>
    <property type="match status" value="3"/>
</dbReference>
<evidence type="ECO:0000256" key="5">
    <source>
        <dbReference type="ARBA" id="ARBA00022741"/>
    </source>
</evidence>
<dbReference type="SUPFAM" id="SSF52172">
    <property type="entry name" value="CheY-like"/>
    <property type="match status" value="1"/>
</dbReference>
<dbReference type="PANTHER" id="PTHR45339">
    <property type="entry name" value="HYBRID SIGNAL TRANSDUCTION HISTIDINE KINASE J"/>
    <property type="match status" value="1"/>
</dbReference>
<keyword evidence="6" id="KW-0418">Kinase</keyword>
<dbReference type="SUPFAM" id="SSF55781">
    <property type="entry name" value="GAF domain-like"/>
    <property type="match status" value="2"/>
</dbReference>
<evidence type="ECO:0000313" key="17">
    <source>
        <dbReference type="EMBL" id="TDE03553.1"/>
    </source>
</evidence>
<dbReference type="InterPro" id="IPR001789">
    <property type="entry name" value="Sig_transdc_resp-reg_receiver"/>
</dbReference>
<dbReference type="Gene3D" id="3.30.450.20">
    <property type="entry name" value="PAS domain"/>
    <property type="match status" value="3"/>
</dbReference>
<dbReference type="SMART" id="SM00387">
    <property type="entry name" value="HATPase_c"/>
    <property type="match status" value="1"/>
</dbReference>
<dbReference type="InterPro" id="IPR013655">
    <property type="entry name" value="PAS_fold_3"/>
</dbReference>
<protein>
    <recommendedName>
        <fullName evidence="10">Sensory/regulatory protein RpfC</fullName>
        <ecNumber evidence="2">2.7.13.3</ecNumber>
    </recommendedName>
</protein>
<feature type="domain" description="PAS" evidence="15">
    <location>
        <begin position="833"/>
        <end position="907"/>
    </location>
</feature>
<feature type="transmembrane region" description="Helical" evidence="12">
    <location>
        <begin position="144"/>
        <end position="162"/>
    </location>
</feature>